<reference evidence="1 2" key="1">
    <citation type="journal article" date="2010" name="Science">
        <title>Genomic comparison of the ants Camponotus floridanus and Harpegnathos saltator.</title>
        <authorList>
            <person name="Bonasio R."/>
            <person name="Zhang G."/>
            <person name="Ye C."/>
            <person name="Mutti N.S."/>
            <person name="Fang X."/>
            <person name="Qin N."/>
            <person name="Donahue G."/>
            <person name="Yang P."/>
            <person name="Li Q."/>
            <person name="Li C."/>
            <person name="Zhang P."/>
            <person name="Huang Z."/>
            <person name="Berger S.L."/>
            <person name="Reinberg D."/>
            <person name="Wang J."/>
            <person name="Liebig J."/>
        </authorList>
    </citation>
    <scope>NUCLEOTIDE SEQUENCE [LARGE SCALE GENOMIC DNA]</scope>
    <source>
        <strain evidence="1 2">R22 G/1</strain>
    </source>
</reference>
<sequence length="101" mass="11214">LVKEKVNIKNMAMGITKLRKGGKGIIVLGCETGEEMEKLKTTVQAQLGENFQVTEPQKKKPNVKIVGISGDELKWDDDNLINIIKKQNSIAGDIRVVKRIV</sequence>
<dbReference type="AlphaFoldDB" id="E2BKW9"/>
<gene>
    <name evidence="1" type="ORF">EAI_01054</name>
</gene>
<feature type="non-terminal residue" evidence="1">
    <location>
        <position position="101"/>
    </location>
</feature>
<proteinExistence type="predicted"/>
<organism evidence="2">
    <name type="scientific">Harpegnathos saltator</name>
    <name type="common">Jerdon's jumping ant</name>
    <dbReference type="NCBI Taxonomy" id="610380"/>
    <lineage>
        <taxon>Eukaryota</taxon>
        <taxon>Metazoa</taxon>
        <taxon>Ecdysozoa</taxon>
        <taxon>Arthropoda</taxon>
        <taxon>Hexapoda</taxon>
        <taxon>Insecta</taxon>
        <taxon>Pterygota</taxon>
        <taxon>Neoptera</taxon>
        <taxon>Endopterygota</taxon>
        <taxon>Hymenoptera</taxon>
        <taxon>Apocrita</taxon>
        <taxon>Aculeata</taxon>
        <taxon>Formicoidea</taxon>
        <taxon>Formicidae</taxon>
        <taxon>Ponerinae</taxon>
        <taxon>Ponerini</taxon>
        <taxon>Harpegnathos</taxon>
    </lineage>
</organism>
<accession>E2BKW9</accession>
<keyword evidence="2" id="KW-1185">Reference proteome</keyword>
<dbReference type="OMA" id="NYKIMES"/>
<name>E2BKW9_HARSA</name>
<dbReference type="InParanoid" id="E2BKW9"/>
<evidence type="ECO:0000313" key="1">
    <source>
        <dbReference type="EMBL" id="EFN83665.1"/>
    </source>
</evidence>
<evidence type="ECO:0000313" key="2">
    <source>
        <dbReference type="Proteomes" id="UP000008237"/>
    </source>
</evidence>
<dbReference type="EMBL" id="GL448836">
    <property type="protein sequence ID" value="EFN83665.1"/>
    <property type="molecule type" value="Genomic_DNA"/>
</dbReference>
<dbReference type="Proteomes" id="UP000008237">
    <property type="component" value="Unassembled WGS sequence"/>
</dbReference>
<protein>
    <submittedName>
        <fullName evidence="1">Uncharacterized protein</fullName>
    </submittedName>
</protein>
<feature type="non-terminal residue" evidence="1">
    <location>
        <position position="1"/>
    </location>
</feature>